<dbReference type="Pfam" id="PF03465">
    <property type="entry name" value="eRF1_3"/>
    <property type="match status" value="1"/>
</dbReference>
<dbReference type="SMART" id="SM01194">
    <property type="entry name" value="eRF1_1"/>
    <property type="match status" value="1"/>
</dbReference>
<keyword evidence="6 9" id="KW-0479">Metal-binding</keyword>
<comment type="function">
    <text evidence="9">May function in recognizing stalled ribosomes, interact with stem-loop structures in stalled mRNA molecules, and effect endonucleolytic cleavage of the mRNA. May play a role in the release non-functional ribosomes and degradation of damaged mRNAs. Has endoribonuclease activity.</text>
</comment>
<evidence type="ECO:0000259" key="10">
    <source>
        <dbReference type="SMART" id="SM01194"/>
    </source>
</evidence>
<protein>
    <recommendedName>
        <fullName evidence="9">Protein pelota homolog</fullName>
        <ecNumber evidence="9">3.1.-.-</ecNumber>
    </recommendedName>
</protein>
<dbReference type="SUPFAM" id="SSF55315">
    <property type="entry name" value="L30e-like"/>
    <property type="match status" value="1"/>
</dbReference>
<dbReference type="PANTHER" id="PTHR10853:SF0">
    <property type="entry name" value="PROTEIN PELOTA HOMOLOG"/>
    <property type="match status" value="1"/>
</dbReference>
<dbReference type="InterPro" id="IPR038069">
    <property type="entry name" value="Pelota/DOM34_N"/>
</dbReference>
<dbReference type="InterPro" id="IPR004405">
    <property type="entry name" value="TF_pelota"/>
</dbReference>
<dbReference type="InterPro" id="IPR005140">
    <property type="entry name" value="eRF1_Pelota-like_N"/>
</dbReference>
<keyword evidence="5 9" id="KW-0540">Nuclease</keyword>
<comment type="subunit">
    <text evidence="9">Monomer.</text>
</comment>
<comment type="subcellular location">
    <subcellularLocation>
        <location evidence="2 9">Cytoplasm</location>
    </subcellularLocation>
</comment>
<dbReference type="GO" id="GO:0005737">
    <property type="term" value="C:cytoplasm"/>
    <property type="evidence" value="ECO:0007669"/>
    <property type="project" value="UniProtKB-SubCell"/>
</dbReference>
<reference evidence="11" key="1">
    <citation type="journal article" date="2020" name="mSystems">
        <title>Genome- and Community-Level Interaction Insights into Carbon Utilization and Element Cycling Functions of Hydrothermarchaeota in Hydrothermal Sediment.</title>
        <authorList>
            <person name="Zhou Z."/>
            <person name="Liu Y."/>
            <person name="Xu W."/>
            <person name="Pan J."/>
            <person name="Luo Z.H."/>
            <person name="Li M."/>
        </authorList>
    </citation>
    <scope>NUCLEOTIDE SEQUENCE [LARGE SCALE GENOMIC DNA]</scope>
    <source>
        <strain evidence="11">SpSt-648</strain>
    </source>
</reference>
<dbReference type="InterPro" id="IPR042226">
    <property type="entry name" value="eFR1_2_sf"/>
</dbReference>
<dbReference type="SUPFAM" id="SSF159065">
    <property type="entry name" value="Dom34/Pelota N-terminal domain-like"/>
    <property type="match status" value="1"/>
</dbReference>
<evidence type="ECO:0000256" key="7">
    <source>
        <dbReference type="ARBA" id="ARBA00022759"/>
    </source>
</evidence>
<dbReference type="InterPro" id="IPR058547">
    <property type="entry name" value="Pelota_N"/>
</dbReference>
<evidence type="ECO:0000313" key="11">
    <source>
        <dbReference type="EMBL" id="HGQ73790.1"/>
    </source>
</evidence>
<evidence type="ECO:0000256" key="6">
    <source>
        <dbReference type="ARBA" id="ARBA00022723"/>
    </source>
</evidence>
<dbReference type="GO" id="GO:0016787">
    <property type="term" value="F:hydrolase activity"/>
    <property type="evidence" value="ECO:0007669"/>
    <property type="project" value="UniProtKB-KW"/>
</dbReference>
<evidence type="ECO:0000256" key="2">
    <source>
        <dbReference type="ARBA" id="ARBA00004496"/>
    </source>
</evidence>
<gene>
    <name evidence="9" type="primary">pelA</name>
    <name evidence="11" type="ORF">ENU20_01765</name>
</gene>
<comment type="caution">
    <text evidence="11">The sequence shown here is derived from an EMBL/GenBank/DDBJ whole genome shotgun (WGS) entry which is preliminary data.</text>
</comment>
<dbReference type="GO" id="GO:0032790">
    <property type="term" value="P:ribosome disassembly"/>
    <property type="evidence" value="ECO:0007669"/>
    <property type="project" value="TreeGrafter"/>
</dbReference>
<dbReference type="Pfam" id="PF26356">
    <property type="entry name" value="Pelota_N"/>
    <property type="match status" value="1"/>
</dbReference>
<dbReference type="AlphaFoldDB" id="A0A7C4NPK7"/>
<dbReference type="GO" id="GO:0070651">
    <property type="term" value="P:nonfunctional rRNA decay"/>
    <property type="evidence" value="ECO:0007669"/>
    <property type="project" value="TreeGrafter"/>
</dbReference>
<dbReference type="Gene3D" id="3.30.420.60">
    <property type="entry name" value="eRF1 domain 2"/>
    <property type="match status" value="1"/>
</dbReference>
<dbReference type="InterPro" id="IPR005142">
    <property type="entry name" value="eRF1_3"/>
</dbReference>
<dbReference type="EC" id="3.1.-.-" evidence="9"/>
<organism evidence="11">
    <name type="scientific">Staphylothermus marinus</name>
    <dbReference type="NCBI Taxonomy" id="2280"/>
    <lineage>
        <taxon>Archaea</taxon>
        <taxon>Thermoproteota</taxon>
        <taxon>Thermoprotei</taxon>
        <taxon>Desulfurococcales</taxon>
        <taxon>Desulfurococcaceae</taxon>
        <taxon>Staphylothermus</taxon>
    </lineage>
</organism>
<sequence>MKILSMDQKRGYIELVVENDTDIWVLYTILEEKDLVSAKTTRDIKFESGSERVSMTLTVRVEKVEFQPFSDKLRIHGVIVEGPEEYGVKGKYHTLSIGIGDKITIWKEKWFEHQIKRLVERRALSRILVTLFDYYSVCIAIASEQGVKVLEESDSGVPSRKDRGSIDEFMKNYMFDLVDTIIKYIDNSGVNLVLIASPLDYAKKLKLLLAERRKDLKIYVDHVSSGDCSSLKETLARDSFKEIVRDAHFVKIQDILEEFKKLLIDKLEYVAYGLEEVEEMVLNNAVSKLLISEELIKSYETSIRARVENMLEEAYVRRAEIYIVPREHPVHVEIKGFGGVVAILRYPVYR</sequence>
<proteinExistence type="inferred from homology"/>
<dbReference type="Gene3D" id="3.30.1330.30">
    <property type="match status" value="1"/>
</dbReference>
<dbReference type="GO" id="GO:0004519">
    <property type="term" value="F:endonuclease activity"/>
    <property type="evidence" value="ECO:0007669"/>
    <property type="project" value="UniProtKB-UniRule"/>
</dbReference>
<dbReference type="GO" id="GO:0046872">
    <property type="term" value="F:metal ion binding"/>
    <property type="evidence" value="ECO:0007669"/>
    <property type="project" value="UniProtKB-UniRule"/>
</dbReference>
<evidence type="ECO:0000256" key="3">
    <source>
        <dbReference type="ARBA" id="ARBA00009504"/>
    </source>
</evidence>
<dbReference type="SUPFAM" id="SSF53137">
    <property type="entry name" value="Translational machinery components"/>
    <property type="match status" value="1"/>
</dbReference>
<dbReference type="EMBL" id="DTBP01000014">
    <property type="protein sequence ID" value="HGQ73790.1"/>
    <property type="molecule type" value="Genomic_DNA"/>
</dbReference>
<dbReference type="GO" id="GO:0070481">
    <property type="term" value="P:nuclear-transcribed mRNA catabolic process, non-stop decay"/>
    <property type="evidence" value="ECO:0007669"/>
    <property type="project" value="InterPro"/>
</dbReference>
<dbReference type="InterPro" id="IPR023521">
    <property type="entry name" value="Pelota_arc"/>
</dbReference>
<comment type="similarity">
    <text evidence="3 9">Belongs to the eukaryotic release factor 1 family. Pelota subfamily.</text>
</comment>
<dbReference type="GO" id="GO:0070966">
    <property type="term" value="P:nuclear-transcribed mRNA catabolic process, no-go decay"/>
    <property type="evidence" value="ECO:0007669"/>
    <property type="project" value="InterPro"/>
</dbReference>
<comment type="domain">
    <text evidence="9">The N-terminal domain has the RNA-binding Sm fold. It harbors the endoribonuclease activity.</text>
</comment>
<dbReference type="Gene3D" id="2.30.30.870">
    <property type="entry name" value="Pelota, domain A"/>
    <property type="match status" value="1"/>
</dbReference>
<feature type="domain" description="eRF1/Pelota-like N-terminal" evidence="10">
    <location>
        <begin position="1"/>
        <end position="123"/>
    </location>
</feature>
<keyword evidence="4 9" id="KW-0963">Cytoplasm</keyword>
<keyword evidence="7 9" id="KW-0255">Endonuclease</keyword>
<keyword evidence="8 9" id="KW-0378">Hydrolase</keyword>
<evidence type="ECO:0000256" key="1">
    <source>
        <dbReference type="ARBA" id="ARBA00001968"/>
    </source>
</evidence>
<dbReference type="PANTHER" id="PTHR10853">
    <property type="entry name" value="PELOTA"/>
    <property type="match status" value="1"/>
</dbReference>
<comment type="cofactor">
    <cofactor evidence="1 9">
        <name>a divalent metal cation</name>
        <dbReference type="ChEBI" id="CHEBI:60240"/>
    </cofactor>
</comment>
<evidence type="ECO:0000256" key="8">
    <source>
        <dbReference type="ARBA" id="ARBA00022801"/>
    </source>
</evidence>
<dbReference type="HAMAP" id="MF_01853">
    <property type="entry name" value="PelO"/>
    <property type="match status" value="1"/>
</dbReference>
<evidence type="ECO:0000256" key="4">
    <source>
        <dbReference type="ARBA" id="ARBA00022490"/>
    </source>
</evidence>
<accession>A0A7C4NPK7</accession>
<name>A0A7C4NPK7_STAMA</name>
<dbReference type="InterPro" id="IPR029064">
    <property type="entry name" value="Ribosomal_eL30-like_sf"/>
</dbReference>
<evidence type="ECO:0000256" key="5">
    <source>
        <dbReference type="ARBA" id="ARBA00022722"/>
    </source>
</evidence>
<dbReference type="GO" id="GO:0071025">
    <property type="term" value="P:RNA surveillance"/>
    <property type="evidence" value="ECO:0007669"/>
    <property type="project" value="InterPro"/>
</dbReference>
<evidence type="ECO:0000256" key="9">
    <source>
        <dbReference type="HAMAP-Rule" id="MF_01853"/>
    </source>
</evidence>